<protein>
    <submittedName>
        <fullName evidence="2">Uncharacterized protein</fullName>
    </submittedName>
</protein>
<proteinExistence type="predicted"/>
<dbReference type="EMBL" id="CP101988">
    <property type="protein sequence ID" value="UUI76330.1"/>
    <property type="molecule type" value="Genomic_DNA"/>
</dbReference>
<feature type="region of interest" description="Disordered" evidence="1">
    <location>
        <begin position="226"/>
        <end position="245"/>
    </location>
</feature>
<accession>A0ABY5L4E0</accession>
<evidence type="ECO:0000313" key="2">
    <source>
        <dbReference type="EMBL" id="UUI76330.1"/>
    </source>
</evidence>
<dbReference type="RefSeq" id="WP_227570573.1">
    <property type="nucleotide sequence ID" value="NZ_CP101988.1"/>
</dbReference>
<sequence>MDFDELSSAQAAQFCEHVVAREPYLLRELASWMDQTGGPLDQMDASVDSLVPLLEWYLDLARADFLGLTEGLVPSLFPKISGPDLTAELERSRQSLVGGDRLVHYVRLVLARLVPESYWGVYRSPGVIDNLHHQPAVFLPGWPSGPGRRGEWSVIFAATLGALAGAHVRKGTVEPDRLRSALIARCPRGLVPARQERLASVLRPYLDLALPSMPMIARVTPAQAWLHEPPPPPPPARARARGADDEGDEDWESLILARGPGAGLEDEPWLLDPLSADRIAAALAEGGFKGLDAATLLGGAEFEHPDGVAHVMVATHDGAVRAVHIQPVDPTARSWERLIAPLRMLAVELGANLVPEGEYPD</sequence>
<name>A0ABY5L4E0_9CELL</name>
<reference evidence="2 3" key="1">
    <citation type="submission" date="2022-07" db="EMBL/GenBank/DDBJ databases">
        <title>Novel species in genus cellulomonas.</title>
        <authorList>
            <person name="Ye L."/>
        </authorList>
    </citation>
    <scope>NUCLEOTIDE SEQUENCE [LARGE SCALE GENOMIC DNA]</scope>
    <source>
        <strain evidence="3">zg-Y338</strain>
    </source>
</reference>
<keyword evidence="3" id="KW-1185">Reference proteome</keyword>
<gene>
    <name evidence="2" type="ORF">NP064_05385</name>
</gene>
<evidence type="ECO:0000313" key="3">
    <source>
        <dbReference type="Proteomes" id="UP001316189"/>
    </source>
</evidence>
<dbReference type="Proteomes" id="UP001316189">
    <property type="component" value="Chromosome"/>
</dbReference>
<evidence type="ECO:0000256" key="1">
    <source>
        <dbReference type="SAM" id="MobiDB-lite"/>
    </source>
</evidence>
<organism evidence="2 3">
    <name type="scientific">Cellulomonas chengniuliangii</name>
    <dbReference type="NCBI Taxonomy" id="2968084"/>
    <lineage>
        <taxon>Bacteria</taxon>
        <taxon>Bacillati</taxon>
        <taxon>Actinomycetota</taxon>
        <taxon>Actinomycetes</taxon>
        <taxon>Micrococcales</taxon>
        <taxon>Cellulomonadaceae</taxon>
        <taxon>Cellulomonas</taxon>
    </lineage>
</organism>